<organism evidence="2 3">
    <name type="scientific">Bacillus phage B5S</name>
    <dbReference type="NCBI Taxonomy" id="1126949"/>
    <lineage>
        <taxon>Viruses</taxon>
        <taxon>Duplodnaviria</taxon>
        <taxon>Heunggongvirae</taxon>
        <taxon>Uroviricota</taxon>
        <taxon>Caudoviricetes</taxon>
        <taxon>Herelleviridae</taxon>
        <taxon>Bastillevirinae</taxon>
        <taxon>Bequatrovirus</taxon>
        <taxon>Bequatrovirus B4</taxon>
    </lineage>
</organism>
<name>J9PQW1_9CAUD</name>
<proteinExistence type="predicted"/>
<sequence>MITLGIIVYVIISIRIYYAYKKDNTNEYTGEWKRGESKKIGMLFGFSFIPVLIVVCLLIVGGLYILVKIAMGILWVIGWIAVNMP</sequence>
<dbReference type="EMBL" id="JN797796">
    <property type="protein sequence ID" value="AEW47452.1"/>
    <property type="molecule type" value="Genomic_DNA"/>
</dbReference>
<dbReference type="Proteomes" id="UP000006291">
    <property type="component" value="Segment"/>
</dbReference>
<feature type="transmembrane region" description="Helical" evidence="1">
    <location>
        <begin position="6"/>
        <end position="20"/>
    </location>
</feature>
<accession>J9PQW1</accession>
<keyword evidence="1" id="KW-1133">Transmembrane helix</keyword>
<evidence type="ECO:0000256" key="1">
    <source>
        <dbReference type="SAM" id="Phobius"/>
    </source>
</evidence>
<reference evidence="2 3" key="1">
    <citation type="submission" date="2011-09" db="EMBL/GenBank/DDBJ databases">
        <title>Complete Genome Sequence of Bacillus cereus Bacteriophage B5S.</title>
        <authorList>
            <person name="Lee J.-H."/>
            <person name="Shin H."/>
            <person name="Son B."/>
            <person name="Ryu S."/>
        </authorList>
    </citation>
    <scope>NUCLEOTIDE SEQUENCE [LARGE SCALE GENOMIC DNA]</scope>
</reference>
<feature type="transmembrane region" description="Helical" evidence="1">
    <location>
        <begin position="66"/>
        <end position="84"/>
    </location>
</feature>
<evidence type="ECO:0000313" key="3">
    <source>
        <dbReference type="Proteomes" id="UP000006291"/>
    </source>
</evidence>
<protein>
    <submittedName>
        <fullName evidence="2">Uncharacterized protein</fullName>
    </submittedName>
</protein>
<gene>
    <name evidence="2" type="ORF">B5S_0218</name>
</gene>
<evidence type="ECO:0000313" key="2">
    <source>
        <dbReference type="EMBL" id="AEW47452.1"/>
    </source>
</evidence>
<keyword evidence="1" id="KW-0812">Transmembrane</keyword>
<keyword evidence="1" id="KW-0472">Membrane</keyword>
<feature type="transmembrane region" description="Helical" evidence="1">
    <location>
        <begin position="40"/>
        <end position="60"/>
    </location>
</feature>